<proteinExistence type="inferred from homology"/>
<keyword evidence="12" id="KW-1185">Reference proteome</keyword>
<comment type="catalytic activity">
    <reaction evidence="10">
        <text>7,8-dihydroneopterin 3'-triphosphate + H2O = 6-carboxy-5,6,7,8-tetrahydropterin + triphosphate + acetaldehyde + 2 H(+)</text>
        <dbReference type="Rhea" id="RHEA:27966"/>
        <dbReference type="ChEBI" id="CHEBI:15343"/>
        <dbReference type="ChEBI" id="CHEBI:15377"/>
        <dbReference type="ChEBI" id="CHEBI:15378"/>
        <dbReference type="ChEBI" id="CHEBI:18036"/>
        <dbReference type="ChEBI" id="CHEBI:58462"/>
        <dbReference type="ChEBI" id="CHEBI:61032"/>
        <dbReference type="EC" id="4.1.2.50"/>
    </reaction>
</comment>
<dbReference type="PANTHER" id="PTHR12589:SF7">
    <property type="entry name" value="6-PYRUVOYL TETRAHYDROBIOPTERIN SYNTHASE"/>
    <property type="match status" value="1"/>
</dbReference>
<sequence>MTETFEACVTKDSLVFSAAHFITFNGNICERLHGHNWRLDVSIAGHLDENHYVFDFIAMRDACQSIVNELDHKVLLPDRHDSITVQTSDDGREVTARFEERRWVFPVEDCAILPLENTTAELIARLIGQQLMTALDLASVRNVTSLKVSVEENFGQWATVTLPVGAV</sequence>
<dbReference type="Gene3D" id="3.30.479.10">
    <property type="entry name" value="6-pyruvoyl tetrahydropterin synthase/QueD"/>
    <property type="match status" value="1"/>
</dbReference>
<dbReference type="AlphaFoldDB" id="A0A1P8WFF1"/>
<reference evidence="11 12" key="1">
    <citation type="journal article" date="2016" name="Front. Microbiol.">
        <title>Fuerstia marisgermanicae gen. nov., sp. nov., an Unusual Member of the Phylum Planctomycetes from the German Wadden Sea.</title>
        <authorList>
            <person name="Kohn T."/>
            <person name="Heuer A."/>
            <person name="Jogler M."/>
            <person name="Vollmers J."/>
            <person name="Boedeker C."/>
            <person name="Bunk B."/>
            <person name="Rast P."/>
            <person name="Borchert D."/>
            <person name="Glockner I."/>
            <person name="Freese H.M."/>
            <person name="Klenk H.P."/>
            <person name="Overmann J."/>
            <person name="Kaster A.K."/>
            <person name="Rohde M."/>
            <person name="Wiegand S."/>
            <person name="Jogler C."/>
        </authorList>
    </citation>
    <scope>NUCLEOTIDE SEQUENCE [LARGE SCALE GENOMIC DNA]</scope>
    <source>
        <strain evidence="11 12">NH11</strain>
    </source>
</reference>
<organism evidence="11 12">
    <name type="scientific">Fuerstiella marisgermanici</name>
    <dbReference type="NCBI Taxonomy" id="1891926"/>
    <lineage>
        <taxon>Bacteria</taxon>
        <taxon>Pseudomonadati</taxon>
        <taxon>Planctomycetota</taxon>
        <taxon>Planctomycetia</taxon>
        <taxon>Planctomycetales</taxon>
        <taxon>Planctomycetaceae</taxon>
        <taxon>Fuerstiella</taxon>
    </lineage>
</organism>
<accession>A0A1P8WFF1</accession>
<dbReference type="GO" id="GO:0070497">
    <property type="term" value="F:6-carboxytetrahydropterin synthase activity"/>
    <property type="evidence" value="ECO:0007669"/>
    <property type="project" value="UniProtKB-EC"/>
</dbReference>
<evidence type="ECO:0000256" key="1">
    <source>
        <dbReference type="ARBA" id="ARBA00001947"/>
    </source>
</evidence>
<evidence type="ECO:0000313" key="11">
    <source>
        <dbReference type="EMBL" id="APZ92776.1"/>
    </source>
</evidence>
<protein>
    <recommendedName>
        <fullName evidence="5">6-carboxy-5,6,7,8-tetrahydropterin synthase</fullName>
        <ecNumber evidence="4">4.1.2.50</ecNumber>
    </recommendedName>
    <alternativeName>
        <fullName evidence="9">Queuosine biosynthesis protein QueD</fullName>
    </alternativeName>
</protein>
<dbReference type="EC" id="4.1.2.50" evidence="4"/>
<dbReference type="OrthoDB" id="9804698at2"/>
<comment type="pathway">
    <text evidence="2">Purine metabolism; 7-cyano-7-deazaguanine biosynthesis.</text>
</comment>
<evidence type="ECO:0000256" key="3">
    <source>
        <dbReference type="ARBA" id="ARBA00008900"/>
    </source>
</evidence>
<keyword evidence="7" id="KW-0862">Zinc</keyword>
<keyword evidence="8" id="KW-0456">Lyase</keyword>
<evidence type="ECO:0000256" key="5">
    <source>
        <dbReference type="ARBA" id="ARBA00018141"/>
    </source>
</evidence>
<keyword evidence="6" id="KW-0479">Metal-binding</keyword>
<evidence type="ECO:0000256" key="2">
    <source>
        <dbReference type="ARBA" id="ARBA00005061"/>
    </source>
</evidence>
<dbReference type="Pfam" id="PF01242">
    <property type="entry name" value="PTPS"/>
    <property type="match status" value="1"/>
</dbReference>
<evidence type="ECO:0000313" key="12">
    <source>
        <dbReference type="Proteomes" id="UP000187735"/>
    </source>
</evidence>
<evidence type="ECO:0000256" key="6">
    <source>
        <dbReference type="ARBA" id="ARBA00022723"/>
    </source>
</evidence>
<dbReference type="GO" id="GO:0046872">
    <property type="term" value="F:metal ion binding"/>
    <property type="evidence" value="ECO:0007669"/>
    <property type="project" value="UniProtKB-KW"/>
</dbReference>
<evidence type="ECO:0000256" key="10">
    <source>
        <dbReference type="ARBA" id="ARBA00048807"/>
    </source>
</evidence>
<dbReference type="Proteomes" id="UP000187735">
    <property type="component" value="Chromosome"/>
</dbReference>
<dbReference type="PANTHER" id="PTHR12589">
    <property type="entry name" value="PYRUVOYL TETRAHYDROBIOPTERIN SYNTHASE"/>
    <property type="match status" value="1"/>
</dbReference>
<evidence type="ECO:0000256" key="8">
    <source>
        <dbReference type="ARBA" id="ARBA00023239"/>
    </source>
</evidence>
<name>A0A1P8WFF1_9PLAN</name>
<dbReference type="InterPro" id="IPR038418">
    <property type="entry name" value="6-PTP_synth/QueD_sf"/>
</dbReference>
<dbReference type="EMBL" id="CP017641">
    <property type="protein sequence ID" value="APZ92776.1"/>
    <property type="molecule type" value="Genomic_DNA"/>
</dbReference>
<dbReference type="SUPFAM" id="SSF55620">
    <property type="entry name" value="Tetrahydrobiopterin biosynthesis enzymes-like"/>
    <property type="match status" value="1"/>
</dbReference>
<evidence type="ECO:0000256" key="4">
    <source>
        <dbReference type="ARBA" id="ARBA00012982"/>
    </source>
</evidence>
<evidence type="ECO:0000256" key="9">
    <source>
        <dbReference type="ARBA" id="ARBA00031449"/>
    </source>
</evidence>
<evidence type="ECO:0000256" key="7">
    <source>
        <dbReference type="ARBA" id="ARBA00022833"/>
    </source>
</evidence>
<comment type="cofactor">
    <cofactor evidence="1">
        <name>Zn(2+)</name>
        <dbReference type="ChEBI" id="CHEBI:29105"/>
    </cofactor>
</comment>
<dbReference type="InterPro" id="IPR007115">
    <property type="entry name" value="6-PTP_synth/QueD"/>
</dbReference>
<gene>
    <name evidence="11" type="ORF">Fuma_02388</name>
</gene>
<dbReference type="STRING" id="1891926.Fuma_02388"/>
<dbReference type="KEGG" id="fmr:Fuma_02388"/>
<dbReference type="RefSeq" id="WP_077024352.1">
    <property type="nucleotide sequence ID" value="NZ_CP017641.1"/>
</dbReference>
<comment type="similarity">
    <text evidence="3">Belongs to the PTPS family. QueD subfamily.</text>
</comment>
<dbReference type="UniPathway" id="UPA00391"/>